<dbReference type="InterPro" id="IPR000026">
    <property type="entry name" value="N1-like"/>
</dbReference>
<name>A0A7K3LVM7_9ACTN</name>
<dbReference type="GO" id="GO:0004521">
    <property type="term" value="F:RNA endonuclease activity"/>
    <property type="evidence" value="ECO:0007669"/>
    <property type="project" value="InterPro"/>
</dbReference>
<feature type="region of interest" description="Disordered" evidence="3">
    <location>
        <begin position="39"/>
        <end position="92"/>
    </location>
</feature>
<dbReference type="Proteomes" id="UP000466307">
    <property type="component" value="Unassembled WGS sequence"/>
</dbReference>
<feature type="region of interest" description="Disordered" evidence="3">
    <location>
        <begin position="108"/>
        <end position="134"/>
    </location>
</feature>
<dbReference type="InterPro" id="IPR016191">
    <property type="entry name" value="Ribonuclease/ribotoxin"/>
</dbReference>
<evidence type="ECO:0000256" key="1">
    <source>
        <dbReference type="ARBA" id="ARBA00022722"/>
    </source>
</evidence>
<gene>
    <name evidence="5" type="ORF">GYA93_22670</name>
</gene>
<keyword evidence="4" id="KW-0812">Transmembrane</keyword>
<organism evidence="5 6">
    <name type="scientific">Gordonia desulfuricans</name>
    <dbReference type="NCBI Taxonomy" id="89051"/>
    <lineage>
        <taxon>Bacteria</taxon>
        <taxon>Bacillati</taxon>
        <taxon>Actinomycetota</taxon>
        <taxon>Actinomycetes</taxon>
        <taxon>Mycobacteriales</taxon>
        <taxon>Gordoniaceae</taxon>
        <taxon>Gordonia</taxon>
    </lineage>
</organism>
<evidence type="ECO:0000313" key="6">
    <source>
        <dbReference type="Proteomes" id="UP000466307"/>
    </source>
</evidence>
<proteinExistence type="predicted"/>
<keyword evidence="4" id="KW-0472">Membrane</keyword>
<sequence length="185" mass="19477">MNAGAPTPARRRRQALISAIGLVVVAVVVVITWLIDGQGTDQDSAHRDSTSSQTTSAAASTSATTSTSKAAAARPGTSRATSTRPTAGTAPAHVMRTLALIDAGQWPEAANAPGTKGGVTFRNSEGRLPRTSASGQRITYQEWDVNPKQQGRSRDAERIVTGSDGTAWYTADHYQTFNRIRGPNS</sequence>
<feature type="transmembrane region" description="Helical" evidence="4">
    <location>
        <begin position="15"/>
        <end position="35"/>
    </location>
</feature>
<feature type="compositionally biased region" description="Low complexity" evidence="3">
    <location>
        <begin position="50"/>
        <end position="73"/>
    </location>
</feature>
<accession>A0A7K3LVM7</accession>
<protein>
    <submittedName>
        <fullName evidence="5">Uncharacterized protein</fullName>
    </submittedName>
</protein>
<keyword evidence="1" id="KW-0540">Nuclease</keyword>
<comment type="caution">
    <text evidence="5">The sequence shown here is derived from an EMBL/GenBank/DDBJ whole genome shotgun (WGS) entry which is preliminary data.</text>
</comment>
<dbReference type="GO" id="GO:0003723">
    <property type="term" value="F:RNA binding"/>
    <property type="evidence" value="ECO:0007669"/>
    <property type="project" value="InterPro"/>
</dbReference>
<dbReference type="EMBL" id="JAADZU010000114">
    <property type="protein sequence ID" value="NDK92340.1"/>
    <property type="molecule type" value="Genomic_DNA"/>
</dbReference>
<dbReference type="SUPFAM" id="SSF53933">
    <property type="entry name" value="Microbial ribonucleases"/>
    <property type="match status" value="1"/>
</dbReference>
<keyword evidence="6" id="KW-1185">Reference proteome</keyword>
<evidence type="ECO:0000256" key="3">
    <source>
        <dbReference type="SAM" id="MobiDB-lite"/>
    </source>
</evidence>
<evidence type="ECO:0000256" key="4">
    <source>
        <dbReference type="SAM" id="Phobius"/>
    </source>
</evidence>
<dbReference type="Gene3D" id="3.10.450.30">
    <property type="entry name" value="Microbial ribonucleases"/>
    <property type="match status" value="1"/>
</dbReference>
<dbReference type="Pfam" id="PF00545">
    <property type="entry name" value="Ribonuclease"/>
    <property type="match status" value="1"/>
</dbReference>
<evidence type="ECO:0000256" key="2">
    <source>
        <dbReference type="ARBA" id="ARBA00022801"/>
    </source>
</evidence>
<dbReference type="AlphaFoldDB" id="A0A7K3LVM7"/>
<dbReference type="GO" id="GO:0016787">
    <property type="term" value="F:hydrolase activity"/>
    <property type="evidence" value="ECO:0007669"/>
    <property type="project" value="UniProtKB-KW"/>
</dbReference>
<reference evidence="5 6" key="1">
    <citation type="submission" date="2020-01" db="EMBL/GenBank/DDBJ databases">
        <title>Investigation of new actinobacteria for the biodesulphurisation of diesel fuel.</title>
        <authorList>
            <person name="Athi Narayanan S.M."/>
        </authorList>
    </citation>
    <scope>NUCLEOTIDE SEQUENCE [LARGE SCALE GENOMIC DNA]</scope>
    <source>
        <strain evidence="5 6">213E</strain>
    </source>
</reference>
<keyword evidence="4" id="KW-1133">Transmembrane helix</keyword>
<keyword evidence="2" id="KW-0378">Hydrolase</keyword>
<evidence type="ECO:0000313" key="5">
    <source>
        <dbReference type="EMBL" id="NDK92340.1"/>
    </source>
</evidence>
<dbReference type="RefSeq" id="WP_059038251.1">
    <property type="nucleotide sequence ID" value="NZ_JAADZU010000114.1"/>
</dbReference>